<dbReference type="VEuPathDB" id="VectorBase:GPPI050099"/>
<reference evidence="1" key="2">
    <citation type="submission" date="2020-05" db="UniProtKB">
        <authorList>
            <consortium name="EnsemblMetazoa"/>
        </authorList>
    </citation>
    <scope>IDENTIFICATION</scope>
    <source>
        <strain evidence="1">IAEA</strain>
    </source>
</reference>
<name>A0A1B0C600_9MUSC</name>
<proteinExistence type="predicted"/>
<dbReference type="AlphaFoldDB" id="A0A1B0C600"/>
<dbReference type="EMBL" id="JXJN01026385">
    <property type="status" value="NOT_ANNOTATED_CDS"/>
    <property type="molecule type" value="Genomic_DNA"/>
</dbReference>
<dbReference type="EnsemblMetazoa" id="GPPI050099-RA">
    <property type="protein sequence ID" value="GPPI050099-PA"/>
    <property type="gene ID" value="GPPI050099"/>
</dbReference>
<evidence type="ECO:0000313" key="2">
    <source>
        <dbReference type="Proteomes" id="UP000092460"/>
    </source>
</evidence>
<sequence>MPGTIDPLEPYSILSRLSIVDAKLAYRASLGTAFVVDAANDDDKSWPNGFLCLIWKPHSMDNGLDNGVNGDDVRDESRGQLLTTGPISMSMQLYTLAMKAIVLTFRNNLRRYNLIS</sequence>
<organism evidence="1 2">
    <name type="scientific">Glossina palpalis gambiensis</name>
    <dbReference type="NCBI Taxonomy" id="67801"/>
    <lineage>
        <taxon>Eukaryota</taxon>
        <taxon>Metazoa</taxon>
        <taxon>Ecdysozoa</taxon>
        <taxon>Arthropoda</taxon>
        <taxon>Hexapoda</taxon>
        <taxon>Insecta</taxon>
        <taxon>Pterygota</taxon>
        <taxon>Neoptera</taxon>
        <taxon>Endopterygota</taxon>
        <taxon>Diptera</taxon>
        <taxon>Brachycera</taxon>
        <taxon>Muscomorpha</taxon>
        <taxon>Hippoboscoidea</taxon>
        <taxon>Glossinidae</taxon>
        <taxon>Glossina</taxon>
    </lineage>
</organism>
<reference evidence="2" key="1">
    <citation type="submission" date="2015-01" db="EMBL/GenBank/DDBJ databases">
        <authorList>
            <person name="Aksoy S."/>
            <person name="Warren W."/>
            <person name="Wilson R.K."/>
        </authorList>
    </citation>
    <scope>NUCLEOTIDE SEQUENCE [LARGE SCALE GENOMIC DNA]</scope>
    <source>
        <strain evidence="2">IAEA</strain>
    </source>
</reference>
<accession>A0A1B0C600</accession>
<evidence type="ECO:0000313" key="1">
    <source>
        <dbReference type="EnsemblMetazoa" id="GPPI050099-PA"/>
    </source>
</evidence>
<protein>
    <submittedName>
        <fullName evidence="1">Uncharacterized protein</fullName>
    </submittedName>
</protein>
<keyword evidence="2" id="KW-1185">Reference proteome</keyword>
<dbReference type="Proteomes" id="UP000092460">
    <property type="component" value="Unassembled WGS sequence"/>
</dbReference>